<proteinExistence type="predicted"/>
<dbReference type="GO" id="GO:0004222">
    <property type="term" value="F:metalloendopeptidase activity"/>
    <property type="evidence" value="ECO:0007669"/>
    <property type="project" value="InterPro"/>
</dbReference>
<dbReference type="EMBL" id="SFCC01000015">
    <property type="protein sequence ID" value="RZQ60864.1"/>
    <property type="molecule type" value="Genomic_DNA"/>
</dbReference>
<gene>
    <name evidence="1" type="ORF">EWH70_27585</name>
</gene>
<dbReference type="OrthoDB" id="3638404at2"/>
<dbReference type="AlphaFoldDB" id="A0A4Q7J4E2"/>
<dbReference type="Proteomes" id="UP000292003">
    <property type="component" value="Unassembled WGS sequence"/>
</dbReference>
<accession>A0A4Q7J4E2</accession>
<name>A0A4Q7J4E2_9PSEU</name>
<dbReference type="Gene3D" id="1.20.58.760">
    <property type="entry name" value="Peptidase M41"/>
    <property type="match status" value="1"/>
</dbReference>
<dbReference type="GO" id="GO:0006508">
    <property type="term" value="P:proteolysis"/>
    <property type="evidence" value="ECO:0007669"/>
    <property type="project" value="InterPro"/>
</dbReference>
<organism evidence="1 2">
    <name type="scientific">Amycolatopsis suaedae</name>
    <dbReference type="NCBI Taxonomy" id="2510978"/>
    <lineage>
        <taxon>Bacteria</taxon>
        <taxon>Bacillati</taxon>
        <taxon>Actinomycetota</taxon>
        <taxon>Actinomycetes</taxon>
        <taxon>Pseudonocardiales</taxon>
        <taxon>Pseudonocardiaceae</taxon>
        <taxon>Amycolatopsis</taxon>
    </lineage>
</organism>
<dbReference type="GO" id="GO:0005524">
    <property type="term" value="F:ATP binding"/>
    <property type="evidence" value="ECO:0007669"/>
    <property type="project" value="InterPro"/>
</dbReference>
<evidence type="ECO:0008006" key="3">
    <source>
        <dbReference type="Google" id="ProtNLM"/>
    </source>
</evidence>
<comment type="caution">
    <text evidence="1">The sequence shown here is derived from an EMBL/GenBank/DDBJ whole genome shotgun (WGS) entry which is preliminary data.</text>
</comment>
<dbReference type="RefSeq" id="WP_130478437.1">
    <property type="nucleotide sequence ID" value="NZ_SFCC01000015.1"/>
</dbReference>
<dbReference type="GO" id="GO:0004176">
    <property type="term" value="F:ATP-dependent peptidase activity"/>
    <property type="evidence" value="ECO:0007669"/>
    <property type="project" value="InterPro"/>
</dbReference>
<protein>
    <recommendedName>
        <fullName evidence="3">Peptidase M41 domain-containing protein</fullName>
    </recommendedName>
</protein>
<sequence length="145" mass="15617">MSRLDDLSPHELGRYALAAHEAGHGVVHKALGDKVAWVRLGSGGGCTRTRVQTLDHDVIGSLAGQEAQALWISRRLGWSFGSALSLARKSSGHDLAHVRKVIGRSGLSLGAAQSRARSLVRSNWGRIDRAATRLYRSGQLSGWDL</sequence>
<evidence type="ECO:0000313" key="2">
    <source>
        <dbReference type="Proteomes" id="UP000292003"/>
    </source>
</evidence>
<reference evidence="1 2" key="1">
    <citation type="submission" date="2019-02" db="EMBL/GenBank/DDBJ databases">
        <title>Draft genome sequence of Amycolatopsis sp. 8-3EHSu isolated from roots of Suaeda maritima.</title>
        <authorList>
            <person name="Duangmal K."/>
            <person name="Chantavorakit T."/>
        </authorList>
    </citation>
    <scope>NUCLEOTIDE SEQUENCE [LARGE SCALE GENOMIC DNA]</scope>
    <source>
        <strain evidence="1 2">8-3EHSu</strain>
    </source>
</reference>
<evidence type="ECO:0000313" key="1">
    <source>
        <dbReference type="EMBL" id="RZQ60864.1"/>
    </source>
</evidence>
<dbReference type="SUPFAM" id="SSF140990">
    <property type="entry name" value="FtsH protease domain-like"/>
    <property type="match status" value="1"/>
</dbReference>
<dbReference type="InterPro" id="IPR037219">
    <property type="entry name" value="Peptidase_M41-like"/>
</dbReference>
<keyword evidence="2" id="KW-1185">Reference proteome</keyword>